<keyword evidence="3" id="KW-1185">Reference proteome</keyword>
<comment type="caution">
    <text evidence="2">The sequence shown here is derived from an EMBL/GenBank/DDBJ whole genome shotgun (WGS) entry which is preliminary data.</text>
</comment>
<evidence type="ECO:0008006" key="4">
    <source>
        <dbReference type="Google" id="ProtNLM"/>
    </source>
</evidence>
<feature type="compositionally biased region" description="Basic and acidic residues" evidence="1">
    <location>
        <begin position="188"/>
        <end position="200"/>
    </location>
</feature>
<evidence type="ECO:0000313" key="3">
    <source>
        <dbReference type="Proteomes" id="UP001595698"/>
    </source>
</evidence>
<evidence type="ECO:0000256" key="1">
    <source>
        <dbReference type="SAM" id="MobiDB-lite"/>
    </source>
</evidence>
<sequence length="394" mass="43047">MRVPNRARGTHQQAPDKPAANGVKPPRDDDQAPIRIVGGRQPSPFFQVPTWLLFVGATPQARALYDILVAHLNLNNDGDPTVNPSRETLAELMGMAQARSVDPYINELEKLGAVDVVRHKPVGKLRARNTYIVHHEPPDGYIGPRSMKEFYRLRDSVSAGGDVVRSSALRSDQGKHPEPYSTKRAKVDKKTISAGRDDVRSSALQADQGKHAKRQVETMCAPAHYVMRSTAHEVELGVTPTPPTPHVTQAGAAAGPEREGGEVSRTQEPLVAEVRSIRPEWSAASIRNVLSKPAVQERDNPELIRAALLLVARDPSSHAPGRLAHDGPWWSRAAAELQRQTLTPASAYGPRCDDPQHDSLDPNSRLLVNPETLTARKCPACHPDLAPAPGRDQR</sequence>
<dbReference type="EMBL" id="JBHSBC010000063">
    <property type="protein sequence ID" value="MFC3986654.1"/>
    <property type="molecule type" value="Genomic_DNA"/>
</dbReference>
<feature type="region of interest" description="Disordered" evidence="1">
    <location>
        <begin position="166"/>
        <end position="210"/>
    </location>
</feature>
<gene>
    <name evidence="2" type="ORF">ACFOYY_41440</name>
</gene>
<feature type="region of interest" description="Disordered" evidence="1">
    <location>
        <begin position="1"/>
        <end position="33"/>
    </location>
</feature>
<proteinExistence type="predicted"/>
<accession>A0ABV8FD93</accession>
<reference evidence="3" key="1">
    <citation type="journal article" date="2019" name="Int. J. Syst. Evol. Microbiol.">
        <title>The Global Catalogue of Microorganisms (GCM) 10K type strain sequencing project: providing services to taxonomists for standard genome sequencing and annotation.</title>
        <authorList>
            <consortium name="The Broad Institute Genomics Platform"/>
            <consortium name="The Broad Institute Genome Sequencing Center for Infectious Disease"/>
            <person name="Wu L."/>
            <person name="Ma J."/>
        </authorList>
    </citation>
    <scope>NUCLEOTIDE SEQUENCE [LARGE SCALE GENOMIC DNA]</scope>
    <source>
        <strain evidence="3">TBRC 7912</strain>
    </source>
</reference>
<evidence type="ECO:0000313" key="2">
    <source>
        <dbReference type="EMBL" id="MFC3986654.1"/>
    </source>
</evidence>
<dbReference type="RefSeq" id="WP_386197024.1">
    <property type="nucleotide sequence ID" value="NZ_JBHSBC010000063.1"/>
</dbReference>
<name>A0ABV8FD93_9ACTN</name>
<protein>
    <recommendedName>
        <fullName evidence="4">Helix-turn-helix domain-containing protein</fullName>
    </recommendedName>
</protein>
<organism evidence="2 3">
    <name type="scientific">Streptosporangium jomthongense</name>
    <dbReference type="NCBI Taxonomy" id="1193683"/>
    <lineage>
        <taxon>Bacteria</taxon>
        <taxon>Bacillati</taxon>
        <taxon>Actinomycetota</taxon>
        <taxon>Actinomycetes</taxon>
        <taxon>Streptosporangiales</taxon>
        <taxon>Streptosporangiaceae</taxon>
        <taxon>Streptosporangium</taxon>
    </lineage>
</organism>
<dbReference type="Proteomes" id="UP001595698">
    <property type="component" value="Unassembled WGS sequence"/>
</dbReference>